<dbReference type="InterPro" id="IPR029043">
    <property type="entry name" value="GcvT/YgfZ_C"/>
</dbReference>
<gene>
    <name evidence="4" type="ORF">UFOPK3516_00453</name>
</gene>
<evidence type="ECO:0000313" key="4">
    <source>
        <dbReference type="EMBL" id="CAB4892031.1"/>
    </source>
</evidence>
<sequence length="345" mass="37270">MAPADPNPFIQQRLLASGDAFLDRCDRCVILLTGSDRLTWLDGLVSQHVRDLEMDQSTETLILTPQGRVEYQAAVVDDGTTTHMIVNRDSADVLAEWFDRMIFSADVEVILASELHVLGAFAGRAADVFASVTTSTPVVVWRDPWGTMTPGGVQYALGEHPGNDWTYGEALVSSDDLALVHGALADAGVAEVNRDAWDALRVAAWRPAIEAEGDDTLIPHEVDWMRSAVHLNKGCYRGQETVAKVHNLGAPPRRLVLLHLDGMSDSLPNRGAEVSLDEKVVGHVTSPVRHGQEGLVALALVKRSLPVTATLDVVTGEGTVRATQVVVVPPTAGHAVTVERLPRLR</sequence>
<dbReference type="InterPro" id="IPR045179">
    <property type="entry name" value="YgfZ/GcvT"/>
</dbReference>
<dbReference type="NCBIfam" id="TIGR03317">
    <property type="entry name" value="ygfZ_signature"/>
    <property type="match status" value="1"/>
</dbReference>
<proteinExistence type="predicted"/>
<dbReference type="GO" id="GO:0016226">
    <property type="term" value="P:iron-sulfur cluster assembly"/>
    <property type="evidence" value="ECO:0007669"/>
    <property type="project" value="TreeGrafter"/>
</dbReference>
<reference evidence="4" key="1">
    <citation type="submission" date="2020-05" db="EMBL/GenBank/DDBJ databases">
        <authorList>
            <person name="Chiriac C."/>
            <person name="Salcher M."/>
            <person name="Ghai R."/>
            <person name="Kavagutti S V."/>
        </authorList>
    </citation>
    <scope>NUCLEOTIDE SEQUENCE</scope>
</reference>
<dbReference type="SUPFAM" id="SSF103025">
    <property type="entry name" value="Folate-binding domain"/>
    <property type="match status" value="1"/>
</dbReference>
<dbReference type="PANTHER" id="PTHR22602">
    <property type="entry name" value="TRANSFERASE CAF17, MITOCHONDRIAL-RELATED"/>
    <property type="match status" value="1"/>
</dbReference>
<dbReference type="InterPro" id="IPR017703">
    <property type="entry name" value="YgfZ/GCV_T_CS"/>
</dbReference>
<name>A0A6J7FAJ7_9ZZZZ</name>
<dbReference type="SUPFAM" id="SSF101790">
    <property type="entry name" value="Aminomethyltransferase beta-barrel domain"/>
    <property type="match status" value="1"/>
</dbReference>
<dbReference type="GO" id="GO:0005739">
    <property type="term" value="C:mitochondrion"/>
    <property type="evidence" value="ECO:0007669"/>
    <property type="project" value="UniProtKB-SubCell"/>
</dbReference>
<accession>A0A6J7FAJ7</accession>
<evidence type="ECO:0000256" key="1">
    <source>
        <dbReference type="ARBA" id="ARBA00004173"/>
    </source>
</evidence>
<protein>
    <submittedName>
        <fullName evidence="4">Unannotated protein</fullName>
    </submittedName>
</protein>
<dbReference type="PIRSF" id="PIRSF006487">
    <property type="entry name" value="GcvT"/>
    <property type="match status" value="1"/>
</dbReference>
<dbReference type="Gene3D" id="3.30.1360.120">
    <property type="entry name" value="Probable tRNA modification gtpase trme, domain 1"/>
    <property type="match status" value="1"/>
</dbReference>
<dbReference type="AlphaFoldDB" id="A0A6J7FAJ7"/>
<dbReference type="EMBL" id="CAFBMB010000021">
    <property type="protein sequence ID" value="CAB4892031.1"/>
    <property type="molecule type" value="Genomic_DNA"/>
</dbReference>
<evidence type="ECO:0000256" key="3">
    <source>
        <dbReference type="ARBA" id="ARBA00023128"/>
    </source>
</evidence>
<keyword evidence="3" id="KW-0496">Mitochondrion</keyword>
<evidence type="ECO:0000256" key="2">
    <source>
        <dbReference type="ARBA" id="ARBA00022946"/>
    </source>
</evidence>
<organism evidence="4">
    <name type="scientific">freshwater metagenome</name>
    <dbReference type="NCBI Taxonomy" id="449393"/>
    <lineage>
        <taxon>unclassified sequences</taxon>
        <taxon>metagenomes</taxon>
        <taxon>ecological metagenomes</taxon>
    </lineage>
</organism>
<keyword evidence="2" id="KW-0809">Transit peptide</keyword>
<comment type="subcellular location">
    <subcellularLocation>
        <location evidence="1">Mitochondrion</location>
    </subcellularLocation>
</comment>
<dbReference type="InterPro" id="IPR027266">
    <property type="entry name" value="TrmE/GcvT-like"/>
</dbReference>
<dbReference type="PANTHER" id="PTHR22602:SF0">
    <property type="entry name" value="TRANSFERASE CAF17, MITOCHONDRIAL-RELATED"/>
    <property type="match status" value="1"/>
</dbReference>